<organism evidence="3 4">
    <name type="scientific">Nicotiana attenuata</name>
    <name type="common">Coyote tobacco</name>
    <dbReference type="NCBI Taxonomy" id="49451"/>
    <lineage>
        <taxon>Eukaryota</taxon>
        <taxon>Viridiplantae</taxon>
        <taxon>Streptophyta</taxon>
        <taxon>Embryophyta</taxon>
        <taxon>Tracheophyta</taxon>
        <taxon>Spermatophyta</taxon>
        <taxon>Magnoliopsida</taxon>
        <taxon>eudicotyledons</taxon>
        <taxon>Gunneridae</taxon>
        <taxon>Pentapetalae</taxon>
        <taxon>asterids</taxon>
        <taxon>lamiids</taxon>
        <taxon>Solanales</taxon>
        <taxon>Solanaceae</taxon>
        <taxon>Nicotianoideae</taxon>
        <taxon>Nicotianeae</taxon>
        <taxon>Nicotiana</taxon>
    </lineage>
</organism>
<dbReference type="Proteomes" id="UP000187609">
    <property type="component" value="Unassembled WGS sequence"/>
</dbReference>
<keyword evidence="4" id="KW-1185">Reference proteome</keyword>
<evidence type="ECO:0000313" key="3">
    <source>
        <dbReference type="EMBL" id="OIS98656.1"/>
    </source>
</evidence>
<dbReference type="AlphaFoldDB" id="A0A1J6IU44"/>
<keyword evidence="2" id="KW-0732">Signal</keyword>
<proteinExistence type="predicted"/>
<feature type="chain" id="PRO_5011978263" description="Secreted protein" evidence="2">
    <location>
        <begin position="18"/>
        <end position="113"/>
    </location>
</feature>
<gene>
    <name evidence="3" type="ORF">A4A49_12822</name>
</gene>
<evidence type="ECO:0000256" key="1">
    <source>
        <dbReference type="SAM" id="MobiDB-lite"/>
    </source>
</evidence>
<evidence type="ECO:0008006" key="5">
    <source>
        <dbReference type="Google" id="ProtNLM"/>
    </source>
</evidence>
<sequence>MTSVRLVMIALWPTSLQLQIGGRLATLQEHAQLNEGFPLNAHAQHVVRIADRQRVPADEKINTPEHLVHGEEEQQEEEADEGDDVIWELMLMIGRRPTEPSSSSSSRTNVIIY</sequence>
<evidence type="ECO:0000313" key="4">
    <source>
        <dbReference type="Proteomes" id="UP000187609"/>
    </source>
</evidence>
<feature type="region of interest" description="Disordered" evidence="1">
    <location>
        <begin position="54"/>
        <end position="81"/>
    </location>
</feature>
<accession>A0A1J6IU44</accession>
<evidence type="ECO:0000256" key="2">
    <source>
        <dbReference type="SAM" id="SignalP"/>
    </source>
</evidence>
<feature type="signal peptide" evidence="2">
    <location>
        <begin position="1"/>
        <end position="17"/>
    </location>
</feature>
<name>A0A1J6IU44_NICAT</name>
<protein>
    <recommendedName>
        <fullName evidence="5">Secreted protein</fullName>
    </recommendedName>
</protein>
<reference evidence="3" key="1">
    <citation type="submission" date="2016-11" db="EMBL/GenBank/DDBJ databases">
        <title>The genome of Nicotiana attenuata.</title>
        <authorList>
            <person name="Xu S."/>
            <person name="Brockmoeller T."/>
            <person name="Gaquerel E."/>
            <person name="Navarro A."/>
            <person name="Kuhl H."/>
            <person name="Gase K."/>
            <person name="Ling Z."/>
            <person name="Zhou W."/>
            <person name="Kreitzer C."/>
            <person name="Stanke M."/>
            <person name="Tang H."/>
            <person name="Lyons E."/>
            <person name="Pandey P."/>
            <person name="Pandey S.P."/>
            <person name="Timmermann B."/>
            <person name="Baldwin I.T."/>
        </authorList>
    </citation>
    <scope>NUCLEOTIDE SEQUENCE [LARGE SCALE GENOMIC DNA]</scope>
    <source>
        <strain evidence="3">UT</strain>
    </source>
</reference>
<comment type="caution">
    <text evidence="3">The sequence shown here is derived from an EMBL/GenBank/DDBJ whole genome shotgun (WGS) entry which is preliminary data.</text>
</comment>
<dbReference type="EMBL" id="MJEQ01037191">
    <property type="protein sequence ID" value="OIS98656.1"/>
    <property type="molecule type" value="Genomic_DNA"/>
</dbReference>
<dbReference type="Gramene" id="OIS98656">
    <property type="protein sequence ID" value="OIS98656"/>
    <property type="gene ID" value="A4A49_12822"/>
</dbReference>
<feature type="compositionally biased region" description="Basic and acidic residues" evidence="1">
    <location>
        <begin position="54"/>
        <end position="72"/>
    </location>
</feature>